<dbReference type="EMBL" id="NXHG01000001">
    <property type="protein sequence ID" value="PCM63652.1"/>
    <property type="molecule type" value="Genomic_DNA"/>
</dbReference>
<dbReference type="InterPro" id="IPR006975">
    <property type="entry name" value="NifQ"/>
</dbReference>
<evidence type="ECO:0000313" key="2">
    <source>
        <dbReference type="Proteomes" id="UP000217648"/>
    </source>
</evidence>
<dbReference type="STRING" id="1463164.KQS06HV_91437"/>
<proteinExistence type="predicted"/>
<name>A0A2A5MRW3_9ENTR</name>
<sequence>MTPVDWLTRLWQLYHAGKGCFPLRMGLSVEAWLALQQRLGEMATPLDSEALSRRRLMTELNATRDEERRQLARWLAEWMAPGAEPMAPIVAGAALAFNHLWEDLGLDSRAELGRLMRDCFPQLVAQNVHHMRWKKFFYRQRCLQSQGEIVCRSPSCDECLERSLCFEPPPQ</sequence>
<dbReference type="GO" id="GO:0009399">
    <property type="term" value="P:nitrogen fixation"/>
    <property type="evidence" value="ECO:0007669"/>
    <property type="project" value="InterPro"/>
</dbReference>
<accession>A0A2A5MRW3</accession>
<dbReference type="Proteomes" id="UP000217648">
    <property type="component" value="Unassembled WGS sequence"/>
</dbReference>
<dbReference type="RefSeq" id="WP_096833435.1">
    <property type="nucleotide sequence ID" value="NZ_CAAGVL010000002.1"/>
</dbReference>
<comment type="caution">
    <text evidence="1">The sequence shown here is derived from an EMBL/GenBank/DDBJ whole genome shotgun (WGS) entry which is preliminary data.</text>
</comment>
<gene>
    <name evidence="1" type="ORF">CP911_03680</name>
</gene>
<dbReference type="GO" id="GO:0030151">
    <property type="term" value="F:molybdenum ion binding"/>
    <property type="evidence" value="ECO:0007669"/>
    <property type="project" value="InterPro"/>
</dbReference>
<evidence type="ECO:0000313" key="1">
    <source>
        <dbReference type="EMBL" id="PCM63652.1"/>
    </source>
</evidence>
<dbReference type="Pfam" id="PF04891">
    <property type="entry name" value="NifQ"/>
    <property type="match status" value="1"/>
</dbReference>
<reference evidence="1 2" key="1">
    <citation type="submission" date="2017-09" db="EMBL/GenBank/DDBJ databases">
        <title>Mdr eskape-Ghana.</title>
        <authorList>
            <person name="Agyepong N."/>
            <person name="Janice J."/>
            <person name="Samuelsen O."/>
            <person name="Owusu-Ofori A."/>
            <person name="Sundsfjord A."/>
            <person name="Essack S."/>
            <person name="Pedersen T."/>
        </authorList>
    </citation>
    <scope>NUCLEOTIDE SEQUENCE [LARGE SCALE GENOMIC DNA]</scope>
    <source>
        <strain evidence="1 2">46</strain>
    </source>
</reference>
<dbReference type="AlphaFoldDB" id="A0A2A5MRW3"/>
<protein>
    <submittedName>
        <fullName evidence="1">Nitrogen fixation protein NifQ</fullName>
    </submittedName>
</protein>
<organism evidence="1 2">
    <name type="scientific">Klebsiella quasipneumoniae</name>
    <dbReference type="NCBI Taxonomy" id="1463165"/>
    <lineage>
        <taxon>Bacteria</taxon>
        <taxon>Pseudomonadati</taxon>
        <taxon>Pseudomonadota</taxon>
        <taxon>Gammaproteobacteria</taxon>
        <taxon>Enterobacterales</taxon>
        <taxon>Enterobacteriaceae</taxon>
        <taxon>Klebsiella/Raoultella group</taxon>
        <taxon>Klebsiella</taxon>
        <taxon>Klebsiella pneumoniae complex</taxon>
    </lineage>
</organism>